<evidence type="ECO:0000256" key="1">
    <source>
        <dbReference type="ARBA" id="ARBA00006865"/>
    </source>
</evidence>
<dbReference type="InterPro" id="IPR008979">
    <property type="entry name" value="Galactose-bd-like_sf"/>
</dbReference>
<feature type="domain" description="SLH" evidence="7">
    <location>
        <begin position="33"/>
        <end position="96"/>
    </location>
</feature>
<dbReference type="InterPro" id="IPR000757">
    <property type="entry name" value="Beta-glucanase-like"/>
</dbReference>
<dbReference type="Pfam" id="PF02018">
    <property type="entry name" value="CBM_4_9"/>
    <property type="match status" value="3"/>
</dbReference>
<keyword evidence="3" id="KW-0378">Hydrolase</keyword>
<protein>
    <submittedName>
        <fullName evidence="9">Beta-glucanase (GH16 family)</fullName>
    </submittedName>
</protein>
<evidence type="ECO:0000259" key="6">
    <source>
        <dbReference type="PROSITE" id="PS51175"/>
    </source>
</evidence>
<dbReference type="SUPFAM" id="SSF49785">
    <property type="entry name" value="Galactose-binding domain-like"/>
    <property type="match status" value="5"/>
</dbReference>
<feature type="domain" description="CBM6" evidence="6">
    <location>
        <begin position="1018"/>
        <end position="1148"/>
    </location>
</feature>
<evidence type="ECO:0000256" key="5">
    <source>
        <dbReference type="SAM" id="SignalP"/>
    </source>
</evidence>
<feature type="region of interest" description="Disordered" evidence="4">
    <location>
        <begin position="663"/>
        <end position="689"/>
    </location>
</feature>
<comment type="similarity">
    <text evidence="1">Belongs to the glycosyl hydrolase 16 family.</text>
</comment>
<dbReference type="PROSITE" id="PS51272">
    <property type="entry name" value="SLH"/>
    <property type="match status" value="3"/>
</dbReference>
<dbReference type="Gene3D" id="2.60.120.200">
    <property type="match status" value="1"/>
</dbReference>
<gene>
    <name evidence="9" type="ORF">FHS18_000901</name>
</gene>
<dbReference type="SMART" id="SM00606">
    <property type="entry name" value="CBD_IV"/>
    <property type="match status" value="1"/>
</dbReference>
<dbReference type="InterPro" id="IPR001119">
    <property type="entry name" value="SLH_dom"/>
</dbReference>
<feature type="domain" description="SLH" evidence="7">
    <location>
        <begin position="157"/>
        <end position="219"/>
    </location>
</feature>
<evidence type="ECO:0000256" key="2">
    <source>
        <dbReference type="ARBA" id="ARBA00022729"/>
    </source>
</evidence>
<dbReference type="Pfam" id="PF03422">
    <property type="entry name" value="CBM_6"/>
    <property type="match status" value="1"/>
</dbReference>
<dbReference type="GO" id="GO:0005975">
    <property type="term" value="P:carbohydrate metabolic process"/>
    <property type="evidence" value="ECO:0007669"/>
    <property type="project" value="InterPro"/>
</dbReference>
<dbReference type="InterPro" id="IPR003305">
    <property type="entry name" value="CenC_carb-bd"/>
</dbReference>
<feature type="region of interest" description="Disordered" evidence="4">
    <location>
        <begin position="370"/>
        <end position="398"/>
    </location>
</feature>
<sequence length="1460" mass="158997">MMSRKWISVTLISGLFLSALSPTAYGKELEQPKAVAGFADLSGHWAQPAAEELEAWGLMKGFADGSFQPKRLISRAEFVTVLDRAFGFKGKAANQFEDVREGSWYYDSVRSASGSGIVNGIDDEHFAPEADITREEAAVMLDRAFRLSKGDKSEAVLQTYSDAGAIGGYAKKALTYLVGSGAMKGANGMLLPKKPITRAEAAVLLTGMIADIVTAPSVYEAGQIEGNVIVRSEGVTVKNTVIDGSLLLTEGIGEGEITLNSVMVRGNTIIKGGGSHSIEFHHSQLDRVVIDKSGDPVRVAFLDGTKANDVTVMQAAQIELSKDSVIGKLAIGDQAERSQLTSEGTIDHLTIEANGVTVNGKSVLAGLTSSMRPEENEAGQPVVTTTPNPGSPSSELPVPPTTIPDKDWKLIWNDEFDAAAVDASKWTVVDTDVVYNNELEYYSPNNASIVKDGSRSVLQLEAKKEAYRGSNYTSAKLITQGKGDWTYGKVVVRAKLPVDQGMWPAIWMLPTDEAHYGGWPAAGEIDIMELIGGEKNKSRVYGTLHYDSVQPDGSHGSDQGSYDLQSGQSFADSYHDFQVEWLPGVIRFYVDGQLYHEVSDWKTKGPGQPEYYTYPAPFDRPFYLILNLAVGGDWPGSPSEAFVSDEMKVDFVRVYSYENLSSWPDVTGNPPEPPAQREPQADGNQLYNDDFTGDVDAGGVPQDWQYLLNANGAGSVSVINDEVKGKAAKVSITQPGEQLYSVQLTQLPMYIQKGKKYQVTFDAKADASRSIMSKVNQYQKSWKNYSGERYFTLTTDWQPYAYTFDMRESTDNNARFEFNLGLDAETVYIANVKLTEIGDAEPLPDELVVRAALPDGNLVYNGTFDQGQDRLAFWTSTITPEAKAQIGVNNFLKFPIMERQLVVGSEDGGTDANAIAVSQPELPLEPNTTYGLYFDARSDRPRSMEIGLERTDGGSVQFPKGTSVQLGTEPQTYAKDIVIGEGAAAVESELRLLFGGSAGTVYMDNVRLVKRGQPIHVNGYAHASATQAWEMQGLQLEDSGEGGKNVGYMDEGDLLQYKVSVERNADYVLSARVASGEEDSPIRVSVRDEEGTTIAASAYMLGNTGGWQTYRTVYFDPVRLESGHSYYIDMEGYDYNTLWVDMAESLVRNGTFDTDMNEWSLITSSGASAEATEAGELSVRLPGTGTQWWDEQLQQYDLLIKQGRTYRLEFDASSSVPRSMQAVVSKSSGDYAKYLNEEAALTEDSAHYSYTFTMEHDSDMASVIAFGFGQPASAEGSHSVTLDNVRLYEVNRAADNGGQPVHINLLHNGDFAQGTDGWFSYSAGDPSQLAIAAEGGKLRASIGTVGDNAWDRQVINEGFAIEEGSRYTITFKAQASTARKMGIGIGWVDVAANYEWHGYFGQQIDLTTEEQTFTFTFDAAADGYSNSRISFDMGNILGGNAGQTDITISEVSLVNIGPAS</sequence>
<evidence type="ECO:0000313" key="9">
    <source>
        <dbReference type="EMBL" id="MBB3108849.1"/>
    </source>
</evidence>
<keyword evidence="10" id="KW-1185">Reference proteome</keyword>
<evidence type="ECO:0000259" key="7">
    <source>
        <dbReference type="PROSITE" id="PS51272"/>
    </source>
</evidence>
<dbReference type="InterPro" id="IPR006584">
    <property type="entry name" value="Cellulose-bd_IV"/>
</dbReference>
<dbReference type="InterPro" id="IPR005084">
    <property type="entry name" value="CBM6"/>
</dbReference>
<dbReference type="PANTHER" id="PTHR10963:SF55">
    <property type="entry name" value="GLYCOSIDE HYDROLASE FAMILY 16 PROTEIN"/>
    <property type="match status" value="1"/>
</dbReference>
<evidence type="ECO:0000256" key="3">
    <source>
        <dbReference type="ARBA" id="ARBA00022801"/>
    </source>
</evidence>
<dbReference type="SUPFAM" id="SSF49899">
    <property type="entry name" value="Concanavalin A-like lectins/glucanases"/>
    <property type="match status" value="1"/>
</dbReference>
<dbReference type="CDD" id="cd08023">
    <property type="entry name" value="GH16_laminarinase_like"/>
    <property type="match status" value="1"/>
</dbReference>
<feature type="domain" description="GH16" evidence="8">
    <location>
        <begin position="391"/>
        <end position="660"/>
    </location>
</feature>
<keyword evidence="2 5" id="KW-0732">Signal</keyword>
<dbReference type="GO" id="GO:0030246">
    <property type="term" value="F:carbohydrate binding"/>
    <property type="evidence" value="ECO:0007669"/>
    <property type="project" value="InterPro"/>
</dbReference>
<evidence type="ECO:0000256" key="4">
    <source>
        <dbReference type="SAM" id="MobiDB-lite"/>
    </source>
</evidence>
<feature type="signal peptide" evidence="5">
    <location>
        <begin position="1"/>
        <end position="26"/>
    </location>
</feature>
<dbReference type="Pfam" id="PF00395">
    <property type="entry name" value="SLH"/>
    <property type="match status" value="3"/>
</dbReference>
<dbReference type="PROSITE" id="PS51175">
    <property type="entry name" value="CBM6"/>
    <property type="match status" value="1"/>
</dbReference>
<name>A0A7W5AUM8_9BACL</name>
<dbReference type="InterPro" id="IPR050546">
    <property type="entry name" value="Glycosyl_Hydrlase_16"/>
</dbReference>
<dbReference type="GO" id="GO:0004553">
    <property type="term" value="F:hydrolase activity, hydrolyzing O-glycosyl compounds"/>
    <property type="evidence" value="ECO:0007669"/>
    <property type="project" value="InterPro"/>
</dbReference>
<proteinExistence type="inferred from homology"/>
<dbReference type="Pfam" id="PF00722">
    <property type="entry name" value="Glyco_hydro_16"/>
    <property type="match status" value="1"/>
</dbReference>
<evidence type="ECO:0000313" key="10">
    <source>
        <dbReference type="Proteomes" id="UP000570361"/>
    </source>
</evidence>
<feature type="chain" id="PRO_5030690732" evidence="5">
    <location>
        <begin position="27"/>
        <end position="1460"/>
    </location>
</feature>
<dbReference type="PANTHER" id="PTHR10963">
    <property type="entry name" value="GLYCOSYL HYDROLASE-RELATED"/>
    <property type="match status" value="1"/>
</dbReference>
<dbReference type="RefSeq" id="WP_246427463.1">
    <property type="nucleotide sequence ID" value="NZ_JACHXK010000002.1"/>
</dbReference>
<dbReference type="Gene3D" id="2.60.120.260">
    <property type="entry name" value="Galactose-binding domain-like"/>
    <property type="match status" value="5"/>
</dbReference>
<reference evidence="9 10" key="1">
    <citation type="submission" date="2020-08" db="EMBL/GenBank/DDBJ databases">
        <title>Genomic Encyclopedia of Type Strains, Phase III (KMG-III): the genomes of soil and plant-associated and newly described type strains.</title>
        <authorList>
            <person name="Whitman W."/>
        </authorList>
    </citation>
    <scope>NUCLEOTIDE SEQUENCE [LARGE SCALE GENOMIC DNA]</scope>
    <source>
        <strain evidence="9 10">CECT 5862</strain>
    </source>
</reference>
<comment type="caution">
    <text evidence="9">The sequence shown here is derived from an EMBL/GenBank/DDBJ whole genome shotgun (WGS) entry which is preliminary data.</text>
</comment>
<evidence type="ECO:0000259" key="8">
    <source>
        <dbReference type="PROSITE" id="PS51762"/>
    </source>
</evidence>
<dbReference type="EMBL" id="JACHXK010000002">
    <property type="protein sequence ID" value="MBB3108849.1"/>
    <property type="molecule type" value="Genomic_DNA"/>
</dbReference>
<accession>A0A7W5AUM8</accession>
<dbReference type="Proteomes" id="UP000570361">
    <property type="component" value="Unassembled WGS sequence"/>
</dbReference>
<dbReference type="InterPro" id="IPR013320">
    <property type="entry name" value="ConA-like_dom_sf"/>
</dbReference>
<feature type="compositionally biased region" description="Polar residues" evidence="4">
    <location>
        <begin position="382"/>
        <end position="394"/>
    </location>
</feature>
<dbReference type="PROSITE" id="PS51762">
    <property type="entry name" value="GH16_2"/>
    <property type="match status" value="1"/>
</dbReference>
<organism evidence="9 10">
    <name type="scientific">Paenibacillus phyllosphaerae</name>
    <dbReference type="NCBI Taxonomy" id="274593"/>
    <lineage>
        <taxon>Bacteria</taxon>
        <taxon>Bacillati</taxon>
        <taxon>Bacillota</taxon>
        <taxon>Bacilli</taxon>
        <taxon>Bacillales</taxon>
        <taxon>Paenibacillaceae</taxon>
        <taxon>Paenibacillus</taxon>
    </lineage>
</organism>
<feature type="domain" description="SLH" evidence="7">
    <location>
        <begin position="97"/>
        <end position="155"/>
    </location>
</feature>